<organism evidence="6">
    <name type="scientific">Micromonas pusilla (strain CCMP1545)</name>
    <name type="common">Picoplanktonic green alga</name>
    <dbReference type="NCBI Taxonomy" id="564608"/>
    <lineage>
        <taxon>Eukaryota</taxon>
        <taxon>Viridiplantae</taxon>
        <taxon>Chlorophyta</taxon>
        <taxon>Mamiellophyceae</taxon>
        <taxon>Mamiellales</taxon>
        <taxon>Mamiellaceae</taxon>
        <taxon>Micromonas</taxon>
    </lineage>
</organism>
<evidence type="ECO:0000256" key="2">
    <source>
        <dbReference type="ARBA" id="ARBA00022737"/>
    </source>
</evidence>
<keyword evidence="6" id="KW-1185">Reference proteome</keyword>
<reference evidence="5 6" key="1">
    <citation type="journal article" date="2009" name="Science">
        <title>Green evolution and dynamic adaptations revealed by genomes of the marine picoeukaryotes Micromonas.</title>
        <authorList>
            <person name="Worden A.Z."/>
            <person name="Lee J.H."/>
            <person name="Mock T."/>
            <person name="Rouze P."/>
            <person name="Simmons M.P."/>
            <person name="Aerts A.L."/>
            <person name="Allen A.E."/>
            <person name="Cuvelier M.L."/>
            <person name="Derelle E."/>
            <person name="Everett M.V."/>
            <person name="Foulon E."/>
            <person name="Grimwood J."/>
            <person name="Gundlach H."/>
            <person name="Henrissat B."/>
            <person name="Napoli C."/>
            <person name="McDonald S.M."/>
            <person name="Parker M.S."/>
            <person name="Rombauts S."/>
            <person name="Salamov A."/>
            <person name="Von Dassow P."/>
            <person name="Badger J.H."/>
            <person name="Coutinho P.M."/>
            <person name="Demir E."/>
            <person name="Dubchak I."/>
            <person name="Gentemann C."/>
            <person name="Eikrem W."/>
            <person name="Gready J.E."/>
            <person name="John U."/>
            <person name="Lanier W."/>
            <person name="Lindquist E.A."/>
            <person name="Lucas S."/>
            <person name="Mayer K.F."/>
            <person name="Moreau H."/>
            <person name="Not F."/>
            <person name="Otillar R."/>
            <person name="Panaud O."/>
            <person name="Pangilinan J."/>
            <person name="Paulsen I."/>
            <person name="Piegu B."/>
            <person name="Poliakov A."/>
            <person name="Robbens S."/>
            <person name="Schmutz J."/>
            <person name="Toulza E."/>
            <person name="Wyss T."/>
            <person name="Zelensky A."/>
            <person name="Zhou K."/>
            <person name="Armbrust E.V."/>
            <person name="Bhattacharya D."/>
            <person name="Goodenough U.W."/>
            <person name="Van de Peer Y."/>
            <person name="Grigoriev I.V."/>
        </authorList>
    </citation>
    <scope>NUCLEOTIDE SEQUENCE [LARGE SCALE GENOMIC DNA]</scope>
    <source>
        <strain evidence="5 6">CCMP1545</strain>
    </source>
</reference>
<feature type="repeat" description="RCC1" evidence="3">
    <location>
        <begin position="330"/>
        <end position="388"/>
    </location>
</feature>
<dbReference type="RefSeq" id="XP_003054773.1">
    <property type="nucleotide sequence ID" value="XM_003054727.1"/>
</dbReference>
<feature type="domain" description="RCC1-like" evidence="4">
    <location>
        <begin position="99"/>
        <end position="496"/>
    </location>
</feature>
<dbReference type="OMA" id="RPAKLTY"/>
<dbReference type="PANTHER" id="PTHR45982:SF1">
    <property type="entry name" value="REGULATOR OF CHROMOSOME CONDENSATION"/>
    <property type="match status" value="1"/>
</dbReference>
<proteinExistence type="predicted"/>
<dbReference type="KEGG" id="mpp:MICPUCDRAFT_46092"/>
<dbReference type="PRINTS" id="PR00633">
    <property type="entry name" value="RCCNDNSATION"/>
</dbReference>
<feature type="repeat" description="RCC1" evidence="3">
    <location>
        <begin position="263"/>
        <end position="328"/>
    </location>
</feature>
<dbReference type="PANTHER" id="PTHR45982">
    <property type="entry name" value="REGULATOR OF CHROMOSOME CONDENSATION"/>
    <property type="match status" value="1"/>
</dbReference>
<keyword evidence="1" id="KW-0344">Guanine-nucleotide releasing factor</keyword>
<dbReference type="Proteomes" id="UP000001876">
    <property type="component" value="Unassembled WGS sequence"/>
</dbReference>
<dbReference type="STRING" id="564608.C1MGH1"/>
<evidence type="ECO:0000313" key="5">
    <source>
        <dbReference type="EMBL" id="EEH60025.1"/>
    </source>
</evidence>
<protein>
    <submittedName>
        <fullName evidence="5">Predicted protein</fullName>
    </submittedName>
</protein>
<dbReference type="InterPro" id="IPR000408">
    <property type="entry name" value="Reg_chr_condens"/>
</dbReference>
<dbReference type="GeneID" id="9681246"/>
<dbReference type="GO" id="GO:0005737">
    <property type="term" value="C:cytoplasm"/>
    <property type="evidence" value="ECO:0007669"/>
    <property type="project" value="TreeGrafter"/>
</dbReference>
<evidence type="ECO:0000313" key="6">
    <source>
        <dbReference type="Proteomes" id="UP000001876"/>
    </source>
</evidence>
<dbReference type="SUPFAM" id="SSF50985">
    <property type="entry name" value="RCC1/BLIP-II"/>
    <property type="match status" value="1"/>
</dbReference>
<dbReference type="InterPro" id="IPR051553">
    <property type="entry name" value="Ran_GTPase-activating"/>
</dbReference>
<name>C1MGH1_MICPC</name>
<dbReference type="InterPro" id="IPR009091">
    <property type="entry name" value="RCC1/BLIP-II"/>
</dbReference>
<dbReference type="OrthoDB" id="61110at2759"/>
<accession>C1MGH1</accession>
<evidence type="ECO:0000256" key="1">
    <source>
        <dbReference type="ARBA" id="ARBA00022658"/>
    </source>
</evidence>
<feature type="repeat" description="RCC1" evidence="3">
    <location>
        <begin position="445"/>
        <end position="500"/>
    </location>
</feature>
<dbReference type="Gene3D" id="2.130.10.30">
    <property type="entry name" value="Regulator of chromosome condensation 1/beta-lactamase-inhibitor protein II"/>
    <property type="match status" value="1"/>
</dbReference>
<dbReference type="InterPro" id="IPR058923">
    <property type="entry name" value="RCC1-like_dom"/>
</dbReference>
<keyword evidence="2" id="KW-0677">Repeat</keyword>
<feature type="repeat" description="RCC1" evidence="3">
    <location>
        <begin position="96"/>
        <end position="149"/>
    </location>
</feature>
<dbReference type="AlphaFoldDB" id="C1MGH1"/>
<dbReference type="EMBL" id="GG663735">
    <property type="protein sequence ID" value="EEH60025.1"/>
    <property type="molecule type" value="Genomic_DNA"/>
</dbReference>
<gene>
    <name evidence="5" type="ORF">MICPUCDRAFT_46092</name>
</gene>
<sequence>MVKRGRDDDGAVAPAPAVEPARQRHYLAIRRALNDQFVADLTRKLTQNPTRRFDKEVADYEKFSRQLRNEYADVAAAIERDAAATFAAAGAIAKHGESFLWGTGDAGQLGFGEDVMELSRPKLLNTLPSATSVLKVVCGGMHTLWIVDGGLVYSAGVNDEGALGRKANKDDADAETKPGPVRLPGGAAAVDLSTGDSHVAVVTSDGAVVAWGTFRTSSGLWAFTPDQQIARSPITVYSPETRAGRIASVASGTDHVIARTAGGDIYSWGCGEKGRLGRLPPADADNTSKRDASAKTKLLTACKVPNLPEGGVTAIAAGSYHSLAFVAGAKEVYAWGLNSYGQLGLPYDMNEAGSNQVEYFPKRVAPLCGRGFVAGDGGENHTVLLDDGGKVYALGRSAYGRLGLPGIDEMSDEPRSSAEHVVGVSKKATKVVAGGSTSACVTDDGDAYVWGYGDLGQLGRGSDQSDALTPVRLAPTKAMGGKRVVDVSFGGQHTAALCLPPKGSEGTPIAKRTRGAGAA</sequence>
<dbReference type="PROSITE" id="PS50012">
    <property type="entry name" value="RCC1_3"/>
    <property type="match status" value="7"/>
</dbReference>
<evidence type="ECO:0000259" key="4">
    <source>
        <dbReference type="Pfam" id="PF25390"/>
    </source>
</evidence>
<feature type="repeat" description="RCC1" evidence="3">
    <location>
        <begin position="389"/>
        <end position="444"/>
    </location>
</feature>
<dbReference type="Pfam" id="PF25390">
    <property type="entry name" value="WD40_RLD"/>
    <property type="match status" value="1"/>
</dbReference>
<feature type="repeat" description="RCC1" evidence="3">
    <location>
        <begin position="150"/>
        <end position="205"/>
    </location>
</feature>
<evidence type="ECO:0000256" key="3">
    <source>
        <dbReference type="PROSITE-ProRule" id="PRU00235"/>
    </source>
</evidence>
<dbReference type="eggNOG" id="KOG1426">
    <property type="taxonomic scope" value="Eukaryota"/>
</dbReference>
<feature type="repeat" description="RCC1" evidence="3">
    <location>
        <begin position="206"/>
        <end position="262"/>
    </location>
</feature>
<dbReference type="GO" id="GO:0005085">
    <property type="term" value="F:guanyl-nucleotide exchange factor activity"/>
    <property type="evidence" value="ECO:0007669"/>
    <property type="project" value="TreeGrafter"/>
</dbReference>